<protein>
    <submittedName>
        <fullName evidence="2">Unannotated protein</fullName>
    </submittedName>
</protein>
<proteinExistence type="predicted"/>
<accession>A0A6J6P7Y1</accession>
<gene>
    <name evidence="2" type="ORF">UFOPK2589_00366</name>
    <name evidence="3" type="ORF">UFOPK4074_00484</name>
</gene>
<sequence length="59" mass="6083">MLTVLRTATVHPRGAAPSKVRTSESKINPGLTPVPAMETDLDFASASSSSARFASTAHG</sequence>
<name>A0A6J6P7Y1_9ZZZZ</name>
<feature type="region of interest" description="Disordered" evidence="1">
    <location>
        <begin position="1"/>
        <end position="34"/>
    </location>
</feature>
<dbReference type="EMBL" id="CAEZXT010000014">
    <property type="protein sequence ID" value="CAB4692668.1"/>
    <property type="molecule type" value="Genomic_DNA"/>
</dbReference>
<dbReference type="EMBL" id="CAFBPG010000028">
    <property type="protein sequence ID" value="CAB5008113.1"/>
    <property type="molecule type" value="Genomic_DNA"/>
</dbReference>
<reference evidence="2" key="1">
    <citation type="submission" date="2020-05" db="EMBL/GenBank/DDBJ databases">
        <authorList>
            <person name="Chiriac C."/>
            <person name="Salcher M."/>
            <person name="Ghai R."/>
            <person name="Kavagutti S V."/>
        </authorList>
    </citation>
    <scope>NUCLEOTIDE SEQUENCE</scope>
</reference>
<organism evidence="2">
    <name type="scientific">freshwater metagenome</name>
    <dbReference type="NCBI Taxonomy" id="449393"/>
    <lineage>
        <taxon>unclassified sequences</taxon>
        <taxon>metagenomes</taxon>
        <taxon>ecological metagenomes</taxon>
    </lineage>
</organism>
<evidence type="ECO:0000313" key="2">
    <source>
        <dbReference type="EMBL" id="CAB4692668.1"/>
    </source>
</evidence>
<dbReference type="AlphaFoldDB" id="A0A6J6P7Y1"/>
<evidence type="ECO:0000256" key="1">
    <source>
        <dbReference type="SAM" id="MobiDB-lite"/>
    </source>
</evidence>
<evidence type="ECO:0000313" key="3">
    <source>
        <dbReference type="EMBL" id="CAB5008113.1"/>
    </source>
</evidence>